<comment type="catalytic activity">
    <reaction evidence="1 5">
        <text>[protein]-peptidylproline (omega=180) = [protein]-peptidylproline (omega=0)</text>
        <dbReference type="Rhea" id="RHEA:16237"/>
        <dbReference type="Rhea" id="RHEA-COMP:10747"/>
        <dbReference type="Rhea" id="RHEA-COMP:10748"/>
        <dbReference type="ChEBI" id="CHEBI:83833"/>
        <dbReference type="ChEBI" id="CHEBI:83834"/>
        <dbReference type="EC" id="5.2.1.8"/>
    </reaction>
</comment>
<dbReference type="SUPFAM" id="SSF54534">
    <property type="entry name" value="FKBP-like"/>
    <property type="match status" value="1"/>
</dbReference>
<dbReference type="GO" id="GO:0005737">
    <property type="term" value="C:cytoplasm"/>
    <property type="evidence" value="ECO:0007669"/>
    <property type="project" value="TreeGrafter"/>
</dbReference>
<evidence type="ECO:0000256" key="3">
    <source>
        <dbReference type="ARBA" id="ARBA00023110"/>
    </source>
</evidence>
<dbReference type="PANTHER" id="PTHR10516:SF443">
    <property type="entry name" value="FK506-BINDING PROTEIN 59-RELATED"/>
    <property type="match status" value="1"/>
</dbReference>
<dbReference type="InterPro" id="IPR046357">
    <property type="entry name" value="PPIase_dom_sf"/>
</dbReference>
<evidence type="ECO:0000313" key="8">
    <source>
        <dbReference type="EMBL" id="CAE4580970.1"/>
    </source>
</evidence>
<dbReference type="InterPro" id="IPR050689">
    <property type="entry name" value="FKBP-type_PPIase"/>
</dbReference>
<accession>A0A7S4QE87</accession>
<organism evidence="8">
    <name type="scientific">Alexandrium monilatum</name>
    <dbReference type="NCBI Taxonomy" id="311494"/>
    <lineage>
        <taxon>Eukaryota</taxon>
        <taxon>Sar</taxon>
        <taxon>Alveolata</taxon>
        <taxon>Dinophyceae</taxon>
        <taxon>Gonyaulacales</taxon>
        <taxon>Pyrocystaceae</taxon>
        <taxon>Alexandrium</taxon>
    </lineage>
</organism>
<dbReference type="GO" id="GO:0003755">
    <property type="term" value="F:peptidyl-prolyl cis-trans isomerase activity"/>
    <property type="evidence" value="ECO:0007669"/>
    <property type="project" value="UniProtKB-KW"/>
</dbReference>
<name>A0A7S4QE87_9DINO</name>
<dbReference type="Gene3D" id="3.10.50.40">
    <property type="match status" value="1"/>
</dbReference>
<proteinExistence type="predicted"/>
<keyword evidence="4 5" id="KW-0413">Isomerase</keyword>
<evidence type="ECO:0000256" key="1">
    <source>
        <dbReference type="ARBA" id="ARBA00000971"/>
    </source>
</evidence>
<evidence type="ECO:0000259" key="7">
    <source>
        <dbReference type="PROSITE" id="PS50059"/>
    </source>
</evidence>
<feature type="domain" description="PPIase FKBP-type" evidence="7">
    <location>
        <begin position="39"/>
        <end position="128"/>
    </location>
</feature>
<gene>
    <name evidence="8" type="ORF">AMON00008_LOCUS19062</name>
</gene>
<dbReference type="EC" id="5.2.1.8" evidence="2 5"/>
<sequence>MGSSKARAAVLLGVFCSALAGVTKDVIEPGDGVHFPHTGDTVTMHYTGRLTASGKKFDSSVDRGQPFQTQIGVGQVIKGWDEGVPTMSLGEKAVLRMTPDFGYGSRGAGGVIPPNADLTFEVELLRIEPAD</sequence>
<dbReference type="PANTHER" id="PTHR10516">
    <property type="entry name" value="PEPTIDYL-PROLYL CIS-TRANS ISOMERASE"/>
    <property type="match status" value="1"/>
</dbReference>
<feature type="chain" id="PRO_5030516388" description="peptidylprolyl isomerase" evidence="6">
    <location>
        <begin position="21"/>
        <end position="131"/>
    </location>
</feature>
<protein>
    <recommendedName>
        <fullName evidence="2 5">peptidylprolyl isomerase</fullName>
        <ecNumber evidence="2 5">5.2.1.8</ecNumber>
    </recommendedName>
</protein>
<evidence type="ECO:0000256" key="2">
    <source>
        <dbReference type="ARBA" id="ARBA00013194"/>
    </source>
</evidence>
<dbReference type="InterPro" id="IPR001179">
    <property type="entry name" value="PPIase_FKBP_dom"/>
</dbReference>
<keyword evidence="3 5" id="KW-0697">Rotamase</keyword>
<dbReference type="PROSITE" id="PS50059">
    <property type="entry name" value="FKBP_PPIASE"/>
    <property type="match status" value="1"/>
</dbReference>
<dbReference type="EMBL" id="HBNR01028071">
    <property type="protein sequence ID" value="CAE4580970.1"/>
    <property type="molecule type" value="Transcribed_RNA"/>
</dbReference>
<evidence type="ECO:0000256" key="6">
    <source>
        <dbReference type="SAM" id="SignalP"/>
    </source>
</evidence>
<evidence type="ECO:0000256" key="4">
    <source>
        <dbReference type="ARBA" id="ARBA00023235"/>
    </source>
</evidence>
<feature type="signal peptide" evidence="6">
    <location>
        <begin position="1"/>
        <end position="20"/>
    </location>
</feature>
<evidence type="ECO:0000256" key="5">
    <source>
        <dbReference type="PROSITE-ProRule" id="PRU00277"/>
    </source>
</evidence>
<keyword evidence="6" id="KW-0732">Signal</keyword>
<dbReference type="FunFam" id="3.10.50.40:FF:000025">
    <property type="entry name" value="Peptidylprolyl isomerase"/>
    <property type="match status" value="1"/>
</dbReference>
<reference evidence="8" key="1">
    <citation type="submission" date="2021-01" db="EMBL/GenBank/DDBJ databases">
        <authorList>
            <person name="Corre E."/>
            <person name="Pelletier E."/>
            <person name="Niang G."/>
            <person name="Scheremetjew M."/>
            <person name="Finn R."/>
            <person name="Kale V."/>
            <person name="Holt S."/>
            <person name="Cochrane G."/>
            <person name="Meng A."/>
            <person name="Brown T."/>
            <person name="Cohen L."/>
        </authorList>
    </citation>
    <scope>NUCLEOTIDE SEQUENCE</scope>
    <source>
        <strain evidence="8">CCMP3105</strain>
    </source>
</reference>
<dbReference type="AlphaFoldDB" id="A0A7S4QE87"/>
<dbReference type="Pfam" id="PF00254">
    <property type="entry name" value="FKBP_C"/>
    <property type="match status" value="1"/>
</dbReference>